<organism evidence="4 5">
    <name type="scientific">Sinorhizobium fredii (strain NBRC 101917 / NGR234)</name>
    <dbReference type="NCBI Taxonomy" id="394"/>
    <lineage>
        <taxon>Bacteria</taxon>
        <taxon>Pseudomonadati</taxon>
        <taxon>Pseudomonadota</taxon>
        <taxon>Alphaproteobacteria</taxon>
        <taxon>Hyphomicrobiales</taxon>
        <taxon>Rhizobiaceae</taxon>
        <taxon>Sinorhizobium/Ensifer group</taxon>
        <taxon>Sinorhizobium</taxon>
    </lineage>
</organism>
<dbReference type="InterPro" id="IPR006094">
    <property type="entry name" value="Oxid_FAD_bind_N"/>
</dbReference>
<dbReference type="KEGG" id="rhi:NGR_b19580"/>
<gene>
    <name evidence="4" type="primary">glcE1</name>
    <name evidence="4" type="ordered locus">NGR_b19580</name>
</gene>
<dbReference type="Proteomes" id="UP000001054">
    <property type="component" value="Plasmid pNGR234b"/>
</dbReference>
<reference evidence="5" key="1">
    <citation type="journal article" date="2004" name="J. Bacteriol.">
        <title>An evolutionary hot spot: the pNGR234b replicon of Rhizobium sp. strain NGR234.</title>
        <authorList>
            <person name="Streit W.R."/>
            <person name="Schmitz R.A."/>
            <person name="Perret X."/>
            <person name="Staehelin C."/>
            <person name="Deakin W.J."/>
            <person name="Raasch C."/>
            <person name="Liesegang H."/>
            <person name="Broughton W.J."/>
        </authorList>
    </citation>
    <scope>NUCLEOTIDE SEQUENCE [LARGE SCALE GENOMIC DNA]</scope>
    <source>
        <strain evidence="5">NBRC 101917 / NGR234</strain>
    </source>
</reference>
<accession>C3KLW9</accession>
<dbReference type="GO" id="GO:0071949">
    <property type="term" value="F:FAD binding"/>
    <property type="evidence" value="ECO:0007669"/>
    <property type="project" value="InterPro"/>
</dbReference>
<dbReference type="InterPro" id="IPR036318">
    <property type="entry name" value="FAD-bd_PCMH-like_sf"/>
</dbReference>
<protein>
    <submittedName>
        <fullName evidence="4">Glycolate oxidase, subunit GlcE</fullName>
    </submittedName>
</protein>
<reference evidence="4 5" key="2">
    <citation type="journal article" date="2009" name="Appl. Environ. Microbiol.">
        <title>Rhizobium sp. strain NGR234 possesses a remarkable number of secretion systems.</title>
        <authorList>
            <person name="Schmeisser C."/>
            <person name="Liesegang H."/>
            <person name="Krysciak D."/>
            <person name="Bakkou N."/>
            <person name="Le Quere A."/>
            <person name="Wollherr A."/>
            <person name="Heinemeyer I."/>
            <person name="Morgenstern B."/>
            <person name="Pommerening-Roeser A."/>
            <person name="Flores M."/>
            <person name="Palacios R."/>
            <person name="Brenner S."/>
            <person name="Gottschalk G."/>
            <person name="Schmitz R.A."/>
            <person name="Broughton W.J."/>
            <person name="Perret X."/>
            <person name="Strittmatter A.W."/>
            <person name="Streit W.R."/>
        </authorList>
    </citation>
    <scope>NUCLEOTIDE SEQUENCE [LARGE SCALE GENOMIC DNA]</scope>
    <source>
        <strain evidence="5">NBRC 101917 / NGR234</strain>
    </source>
</reference>
<evidence type="ECO:0000256" key="2">
    <source>
        <dbReference type="ARBA" id="ARBA00022827"/>
    </source>
</evidence>
<dbReference type="RefSeq" id="WP_015888026.1">
    <property type="nucleotide sequence ID" value="NC_012586.1"/>
</dbReference>
<dbReference type="PROSITE" id="PS51387">
    <property type="entry name" value="FAD_PCMH"/>
    <property type="match status" value="1"/>
</dbReference>
<keyword evidence="4" id="KW-0614">Plasmid</keyword>
<dbReference type="OrthoDB" id="9811557at2"/>
<evidence type="ECO:0000256" key="1">
    <source>
        <dbReference type="ARBA" id="ARBA00022630"/>
    </source>
</evidence>
<dbReference type="InterPro" id="IPR016169">
    <property type="entry name" value="FAD-bd_PCMH_sub2"/>
</dbReference>
<name>C3KLW9_SINFN</name>
<dbReference type="GO" id="GO:0003824">
    <property type="term" value="F:catalytic activity"/>
    <property type="evidence" value="ECO:0007669"/>
    <property type="project" value="InterPro"/>
</dbReference>
<dbReference type="EMBL" id="CP000874">
    <property type="protein sequence ID" value="ACP23405.1"/>
    <property type="molecule type" value="Genomic_DNA"/>
</dbReference>
<evidence type="ECO:0000313" key="4">
    <source>
        <dbReference type="EMBL" id="ACP23405.1"/>
    </source>
</evidence>
<dbReference type="InterPro" id="IPR016164">
    <property type="entry name" value="FAD-linked_Oxase-like_C"/>
</dbReference>
<sequence>MPMRSNDSETDLAATVISPTNEAELAGFIAESYARTAPMCVVGGGTRLQPGTVAAAQTLTSRSLSGIVTYEPGALTLIARSGTPMEEIEAALASEQQAFAFEPMDHRVVLRVTGAPTVGGMVAGNVSGPRRVNAGACRDHLLGVRFVDGRGRIIKNGGRVMKNVTGLDLSKLLCGSHGTLGVLTEVALKTLPAAETQQTIAFHGISVGDATEIFARALATPYEVSGAAFRSGTAWLRIEGFSAQVDYRRERLSTLFRDRELEIVGEADSRNLWRGLRDLHHFSASSEPLWRILVKPSDAPAVVAALHALGGEVSLDWGGGLIWFQGSASGSAVRRAAGMGQAMLLRRGALCDCGSFPPEEPAIAQLSAALRRTFDPAGILNPGLMDK</sequence>
<dbReference type="Gene3D" id="3.30.465.10">
    <property type="match status" value="1"/>
</dbReference>
<dbReference type="InterPro" id="IPR016166">
    <property type="entry name" value="FAD-bd_PCMH"/>
</dbReference>
<dbReference type="PANTHER" id="PTHR11748">
    <property type="entry name" value="D-LACTATE DEHYDROGENASE"/>
    <property type="match status" value="1"/>
</dbReference>
<dbReference type="Pfam" id="PF01565">
    <property type="entry name" value="FAD_binding_4"/>
    <property type="match status" value="1"/>
</dbReference>
<evidence type="ECO:0000259" key="3">
    <source>
        <dbReference type="PROSITE" id="PS51387"/>
    </source>
</evidence>
<dbReference type="AlphaFoldDB" id="C3KLW9"/>
<dbReference type="SUPFAM" id="SSF55103">
    <property type="entry name" value="FAD-linked oxidases, C-terminal domain"/>
    <property type="match status" value="1"/>
</dbReference>
<dbReference type="PANTHER" id="PTHR11748:SF103">
    <property type="entry name" value="GLYCOLATE OXIDASE SUBUNIT GLCE"/>
    <property type="match status" value="1"/>
</dbReference>
<feature type="domain" description="FAD-binding PCMH-type" evidence="3">
    <location>
        <begin position="9"/>
        <end position="193"/>
    </location>
</feature>
<dbReference type="HOGENOM" id="CLU_017779_0_0_5"/>
<dbReference type="SUPFAM" id="SSF56176">
    <property type="entry name" value="FAD-binding/transporter-associated domain-like"/>
    <property type="match status" value="1"/>
</dbReference>
<geneLocation type="plasmid" evidence="5">
    <name>sym pNGR234b</name>
</geneLocation>
<keyword evidence="2" id="KW-0274">FAD</keyword>
<dbReference type="PATRIC" id="fig|394.7.peg.2374"/>
<evidence type="ECO:0000313" key="5">
    <source>
        <dbReference type="Proteomes" id="UP000001054"/>
    </source>
</evidence>
<proteinExistence type="predicted"/>
<keyword evidence="1" id="KW-0285">Flavoprotein</keyword>
<keyword evidence="5" id="KW-1185">Reference proteome</keyword>